<keyword evidence="2" id="KW-0521">NADP</keyword>
<evidence type="ECO:0000256" key="1">
    <source>
        <dbReference type="ARBA" id="ARBA00006484"/>
    </source>
</evidence>
<dbReference type="PRINTS" id="PR00081">
    <property type="entry name" value="GDHRDH"/>
</dbReference>
<dbReference type="PROSITE" id="PS00061">
    <property type="entry name" value="ADH_SHORT"/>
    <property type="match status" value="1"/>
</dbReference>
<comment type="function">
    <text evidence="4">Putative oxidoreductase.</text>
</comment>
<dbReference type="GO" id="GO:0016020">
    <property type="term" value="C:membrane"/>
    <property type="evidence" value="ECO:0007669"/>
    <property type="project" value="TreeGrafter"/>
</dbReference>
<evidence type="ECO:0000256" key="2">
    <source>
        <dbReference type="ARBA" id="ARBA00022857"/>
    </source>
</evidence>
<accession>A0A5M6BSE8</accession>
<dbReference type="AlphaFoldDB" id="A0A5M6BSE8"/>
<proteinExistence type="inferred from homology"/>
<dbReference type="GeneID" id="43591220"/>
<dbReference type="PANTHER" id="PTHR44196:SF1">
    <property type="entry name" value="DEHYDROGENASE_REDUCTASE SDR FAMILY MEMBER 7B"/>
    <property type="match status" value="1"/>
</dbReference>
<reference evidence="6" key="1">
    <citation type="submission" date="2017-08" db="EMBL/GenBank/DDBJ databases">
        <authorList>
            <person name="Cuomo C."/>
            <person name="Billmyre B."/>
            <person name="Heitman J."/>
        </authorList>
    </citation>
    <scope>NUCLEOTIDE SEQUENCE</scope>
    <source>
        <strain evidence="6">CBS 12478</strain>
    </source>
</reference>
<evidence type="ECO:0000256" key="4">
    <source>
        <dbReference type="ARBA" id="ARBA00037096"/>
    </source>
</evidence>
<dbReference type="EMBL" id="CP144062">
    <property type="protein sequence ID" value="WWD21878.1"/>
    <property type="molecule type" value="Genomic_DNA"/>
</dbReference>
<dbReference type="Pfam" id="PF00106">
    <property type="entry name" value="adh_short"/>
    <property type="match status" value="1"/>
</dbReference>
<dbReference type="PANTHER" id="PTHR44196">
    <property type="entry name" value="DEHYDROGENASE/REDUCTASE SDR FAMILY MEMBER 7B"/>
    <property type="match status" value="1"/>
</dbReference>
<gene>
    <name evidence="6" type="ORF">CI109_106366</name>
</gene>
<comment type="similarity">
    <text evidence="1 5">Belongs to the short-chain dehydrogenases/reductases (SDR) family.</text>
</comment>
<dbReference type="Proteomes" id="UP000322225">
    <property type="component" value="Chromosome 12"/>
</dbReference>
<dbReference type="InterPro" id="IPR002347">
    <property type="entry name" value="SDR_fam"/>
</dbReference>
<dbReference type="SUPFAM" id="SSF51735">
    <property type="entry name" value="NAD(P)-binding Rossmann-fold domains"/>
    <property type="match status" value="1"/>
</dbReference>
<evidence type="ECO:0000256" key="5">
    <source>
        <dbReference type="RuleBase" id="RU000363"/>
    </source>
</evidence>
<keyword evidence="3" id="KW-0560">Oxidoreductase</keyword>
<dbReference type="InterPro" id="IPR020904">
    <property type="entry name" value="Sc_DH/Rdtase_CS"/>
</dbReference>
<evidence type="ECO:0000313" key="6">
    <source>
        <dbReference type="EMBL" id="WWD21878.1"/>
    </source>
</evidence>
<dbReference type="OrthoDB" id="37659at2759"/>
<dbReference type="GO" id="GO:0016491">
    <property type="term" value="F:oxidoreductase activity"/>
    <property type="evidence" value="ECO:0007669"/>
    <property type="project" value="UniProtKB-KW"/>
</dbReference>
<organism evidence="6 7">
    <name type="scientific">Kwoniella shandongensis</name>
    <dbReference type="NCBI Taxonomy" id="1734106"/>
    <lineage>
        <taxon>Eukaryota</taxon>
        <taxon>Fungi</taxon>
        <taxon>Dikarya</taxon>
        <taxon>Basidiomycota</taxon>
        <taxon>Agaricomycotina</taxon>
        <taxon>Tremellomycetes</taxon>
        <taxon>Tremellales</taxon>
        <taxon>Cryptococcaceae</taxon>
        <taxon>Kwoniella</taxon>
    </lineage>
</organism>
<dbReference type="InterPro" id="IPR036291">
    <property type="entry name" value="NAD(P)-bd_dom_sf"/>
</dbReference>
<dbReference type="RefSeq" id="XP_031858694.1">
    <property type="nucleotide sequence ID" value="XM_032007052.1"/>
</dbReference>
<evidence type="ECO:0000313" key="7">
    <source>
        <dbReference type="Proteomes" id="UP000322225"/>
    </source>
</evidence>
<sequence length="273" mass="29501">MSPIPTLGFKCALITGGGGGLGKAMAIDLISRGKKVLLAGRSEANLKSTASEIGAAGYYVVDTGDIPSLSAFIEKIISEHPDLDCLINNAGVQTPLEVLGPDYEFDLTKADKEIDINIRGPIHLSVGLIKNHFSKNLKDQGAVIMNVTSVLGFVPTSVVNPVYNGTKSFLHSFTTNLRTQLDQVGSKIKVVEIVPPQVETDLHRTRKDPNDNKKSHPMGKNALTIEEFMDGVKEGWENDNDIIGPGMAKKAVDNWQNTFGKAYQDGVDAQKKK</sequence>
<name>A0A5M6BSE8_9TREE</name>
<dbReference type="KEGG" id="ksn:43591220"/>
<evidence type="ECO:0000256" key="3">
    <source>
        <dbReference type="ARBA" id="ARBA00023002"/>
    </source>
</evidence>
<keyword evidence="7" id="KW-1185">Reference proteome</keyword>
<protein>
    <submittedName>
        <fullName evidence="6">Uncharacterized protein</fullName>
    </submittedName>
</protein>
<dbReference type="PRINTS" id="PR00080">
    <property type="entry name" value="SDRFAMILY"/>
</dbReference>
<dbReference type="Gene3D" id="3.40.50.720">
    <property type="entry name" value="NAD(P)-binding Rossmann-like Domain"/>
    <property type="match status" value="1"/>
</dbReference>
<reference evidence="6" key="2">
    <citation type="submission" date="2024-01" db="EMBL/GenBank/DDBJ databases">
        <title>Comparative genomics of Cryptococcus and Kwoniella reveals pathogenesis evolution and contrasting modes of karyotype evolution via chromosome fusion or intercentromeric recombination.</title>
        <authorList>
            <person name="Coelho M.A."/>
            <person name="David-Palma M."/>
            <person name="Shea T."/>
            <person name="Bowers K."/>
            <person name="McGinley-Smith S."/>
            <person name="Mohammad A.W."/>
            <person name="Gnirke A."/>
            <person name="Yurkov A.M."/>
            <person name="Nowrousian M."/>
            <person name="Sun S."/>
            <person name="Cuomo C.A."/>
            <person name="Heitman J."/>
        </authorList>
    </citation>
    <scope>NUCLEOTIDE SEQUENCE</scope>
    <source>
        <strain evidence="6">CBS 12478</strain>
    </source>
</reference>